<protein>
    <submittedName>
        <fullName evidence="2">Uncharacterized protein</fullName>
    </submittedName>
</protein>
<proteinExistence type="predicted"/>
<sequence>MVAVSNRFRDRPHLGAHLGFLPAQVSDGRSQSNDASAKARVDVNGRDTTVPTKTDCSVRDLPLPQKELAMLKAMRVVHLRERLAMGRPLADDDLLLSPTDGMSLPVRESSREFTAQRKAAGLKAITLGSCDTATSRGCARRVSPPMSSRPGAGKPSA</sequence>
<dbReference type="RefSeq" id="WP_052425532.1">
    <property type="nucleotide sequence ID" value="NZ_BBKA01000035.1"/>
</dbReference>
<dbReference type="AlphaFoldDB" id="A0A1X1XH49"/>
<dbReference type="EMBL" id="LQPE01000163">
    <property type="protein sequence ID" value="ORV98089.1"/>
    <property type="molecule type" value="Genomic_DNA"/>
</dbReference>
<evidence type="ECO:0000256" key="1">
    <source>
        <dbReference type="SAM" id="MobiDB-lite"/>
    </source>
</evidence>
<evidence type="ECO:0000313" key="2">
    <source>
        <dbReference type="EMBL" id="ORV98089.1"/>
    </source>
</evidence>
<feature type="region of interest" description="Disordered" evidence="1">
    <location>
        <begin position="133"/>
        <end position="157"/>
    </location>
</feature>
<organism evidence="2 3">
    <name type="scientific">Mycobacterium kyorinense</name>
    <dbReference type="NCBI Taxonomy" id="487514"/>
    <lineage>
        <taxon>Bacteria</taxon>
        <taxon>Bacillati</taxon>
        <taxon>Actinomycetota</taxon>
        <taxon>Actinomycetes</taxon>
        <taxon>Mycobacteriales</taxon>
        <taxon>Mycobacteriaceae</taxon>
        <taxon>Mycobacterium</taxon>
    </lineage>
</organism>
<accession>A0A1X1XH49</accession>
<comment type="caution">
    <text evidence="2">The sequence shown here is derived from an EMBL/GenBank/DDBJ whole genome shotgun (WGS) entry which is preliminary data.</text>
</comment>
<keyword evidence="3" id="KW-1185">Reference proteome</keyword>
<evidence type="ECO:0000313" key="3">
    <source>
        <dbReference type="Proteomes" id="UP000193487"/>
    </source>
</evidence>
<gene>
    <name evidence="2" type="ORF">AWC14_14230</name>
</gene>
<reference evidence="2 3" key="1">
    <citation type="submission" date="2016-01" db="EMBL/GenBank/DDBJ databases">
        <title>The new phylogeny of the genus Mycobacterium.</title>
        <authorList>
            <person name="Tarcisio F."/>
            <person name="Conor M."/>
            <person name="Antonella G."/>
            <person name="Elisabetta G."/>
            <person name="Giulia F.S."/>
            <person name="Sara T."/>
            <person name="Anna F."/>
            <person name="Clotilde B."/>
            <person name="Roberto B."/>
            <person name="Veronica D.S."/>
            <person name="Fabio R."/>
            <person name="Monica P."/>
            <person name="Olivier J."/>
            <person name="Enrico T."/>
            <person name="Nicola S."/>
        </authorList>
    </citation>
    <scope>NUCLEOTIDE SEQUENCE [LARGE SCALE GENOMIC DNA]</scope>
    <source>
        <strain evidence="2 3">DSM 45166</strain>
    </source>
</reference>
<dbReference type="Proteomes" id="UP000193487">
    <property type="component" value="Unassembled WGS sequence"/>
</dbReference>
<name>A0A1X1XH49_9MYCO</name>